<evidence type="ECO:0000256" key="2">
    <source>
        <dbReference type="SAM" id="SignalP"/>
    </source>
</evidence>
<dbReference type="SMART" id="SM00494">
    <property type="entry name" value="ChtBD2"/>
    <property type="match status" value="1"/>
</dbReference>
<dbReference type="InterPro" id="IPR036508">
    <property type="entry name" value="Chitin-bd_dom_sf"/>
</dbReference>
<feature type="signal peptide" evidence="2">
    <location>
        <begin position="1"/>
        <end position="17"/>
    </location>
</feature>
<keyword evidence="5" id="KW-1185">Reference proteome</keyword>
<dbReference type="Gene3D" id="2.170.140.10">
    <property type="entry name" value="Chitin binding domain"/>
    <property type="match status" value="1"/>
</dbReference>
<feature type="region of interest" description="Disordered" evidence="1">
    <location>
        <begin position="640"/>
        <end position="700"/>
    </location>
</feature>
<protein>
    <recommendedName>
        <fullName evidence="3">Chitin-binding type-2 domain-containing protein</fullName>
    </recommendedName>
</protein>
<keyword evidence="2" id="KW-0732">Signal</keyword>
<evidence type="ECO:0000259" key="3">
    <source>
        <dbReference type="PROSITE" id="PS50940"/>
    </source>
</evidence>
<feature type="region of interest" description="Disordered" evidence="1">
    <location>
        <begin position="486"/>
        <end position="518"/>
    </location>
</feature>
<feature type="domain" description="Chitin-binding type-2" evidence="3">
    <location>
        <begin position="533"/>
        <end position="592"/>
    </location>
</feature>
<dbReference type="GO" id="GO:0008061">
    <property type="term" value="F:chitin binding"/>
    <property type="evidence" value="ECO:0007669"/>
    <property type="project" value="InterPro"/>
</dbReference>
<dbReference type="EMBL" id="CALOZG010000001">
    <property type="protein sequence ID" value="CAH3920431.1"/>
    <property type="molecule type" value="Genomic_DNA"/>
</dbReference>
<dbReference type="PANTHER" id="PTHR22933">
    <property type="entry name" value="FI18007P1-RELATED"/>
    <property type="match status" value="1"/>
</dbReference>
<feature type="chain" id="PRO_5040441390" description="Chitin-binding type-2 domain-containing protein" evidence="2">
    <location>
        <begin position="18"/>
        <end position="700"/>
    </location>
</feature>
<gene>
    <name evidence="4" type="ORF">PIBRA_LOCUS1088</name>
</gene>
<reference evidence="4" key="1">
    <citation type="submission" date="2022-05" db="EMBL/GenBank/DDBJ databases">
        <authorList>
            <person name="Okamura Y."/>
        </authorList>
    </citation>
    <scope>NUCLEOTIDE SEQUENCE</scope>
</reference>
<dbReference type="Proteomes" id="UP001152562">
    <property type="component" value="Unassembled WGS sequence"/>
</dbReference>
<dbReference type="AlphaFoldDB" id="A0A9P0SQM7"/>
<comment type="caution">
    <text evidence="4">The sequence shown here is derived from an EMBL/GenBank/DDBJ whole genome shotgun (WGS) entry which is preliminary data.</text>
</comment>
<evidence type="ECO:0000313" key="4">
    <source>
        <dbReference type="EMBL" id="CAH3920431.1"/>
    </source>
</evidence>
<dbReference type="InterPro" id="IPR002557">
    <property type="entry name" value="Chitin-bd_dom"/>
</dbReference>
<dbReference type="SUPFAM" id="SSF57625">
    <property type="entry name" value="Invertebrate chitin-binding proteins"/>
    <property type="match status" value="1"/>
</dbReference>
<dbReference type="Pfam" id="PF01607">
    <property type="entry name" value="CBM_14"/>
    <property type="match status" value="1"/>
</dbReference>
<dbReference type="PANTHER" id="PTHR22933:SF18">
    <property type="match status" value="1"/>
</dbReference>
<accession>A0A9P0SQM7</accession>
<evidence type="ECO:0000256" key="1">
    <source>
        <dbReference type="SAM" id="MobiDB-lite"/>
    </source>
</evidence>
<name>A0A9P0SQM7_PIEBR</name>
<dbReference type="PROSITE" id="PS50940">
    <property type="entry name" value="CHIT_BIND_II"/>
    <property type="match status" value="1"/>
</dbReference>
<dbReference type="GO" id="GO:0005576">
    <property type="term" value="C:extracellular region"/>
    <property type="evidence" value="ECO:0007669"/>
    <property type="project" value="InterPro"/>
</dbReference>
<evidence type="ECO:0000313" key="5">
    <source>
        <dbReference type="Proteomes" id="UP001152562"/>
    </source>
</evidence>
<feature type="compositionally biased region" description="Basic and acidic residues" evidence="1">
    <location>
        <begin position="667"/>
        <end position="679"/>
    </location>
</feature>
<organism evidence="4 5">
    <name type="scientific">Pieris brassicae</name>
    <name type="common">White butterfly</name>
    <name type="synonym">Large white butterfly</name>
    <dbReference type="NCBI Taxonomy" id="7116"/>
    <lineage>
        <taxon>Eukaryota</taxon>
        <taxon>Metazoa</taxon>
        <taxon>Ecdysozoa</taxon>
        <taxon>Arthropoda</taxon>
        <taxon>Hexapoda</taxon>
        <taxon>Insecta</taxon>
        <taxon>Pterygota</taxon>
        <taxon>Neoptera</taxon>
        <taxon>Endopterygota</taxon>
        <taxon>Lepidoptera</taxon>
        <taxon>Glossata</taxon>
        <taxon>Ditrysia</taxon>
        <taxon>Papilionoidea</taxon>
        <taxon>Pieridae</taxon>
        <taxon>Pierinae</taxon>
        <taxon>Pieris</taxon>
    </lineage>
</organism>
<dbReference type="InterPro" id="IPR052976">
    <property type="entry name" value="Scoloptoxin-like"/>
</dbReference>
<sequence length="700" mass="80036">MDRWMLIFCVMPAFVTSVTVLSNGNSPETKTRHMLLESNKFNPITPRPEDVVKYKTNKVIKINSTKIGINERYRRLIPYMTFYYANDIATPSTVPQQDQGKSVEVDKAEIIETGNINPNQREERVINSFLRHKNIPRYQGNRLTQHNIASANPGKFYLKEVPTFYQPPNKYTPNYNPLLVNHDVYEDREREYEKFIAKPIKAPSSPFTQQTRKPFLNFYQNDDANVQYYLSEKEVAPKFKLIPYEQTPPIKTFTQYENVEPVKHYNVPINAPNEPIYIKPRPKPTPPQFIYVHENEQYRPKRPPTTISEMYYEKQTPVAPLAEPIIESGFQPILASRPLSTERPQYTSVYHQQPPKLERPPEDVVIRKPSYQYILEESSYISKPTHNENTKTASLADLLNSLQINKSIPKPITKDNVSASITTLLQVLNALRAQQNEIEPPVLSTPRAFEAPELVHTTPSPVSQAAVEQPPQGVDFEEPYLAQVNSPSQHLDEYPSGGSSQRYPQPIHSDEEGGTPGRPGVDYPILTVIPPTKFDCKTQRYKGFFADPETRCQVWHYCDLNGGQASFLCPNGTIFSQAGLTCDWWFNVRCASTPQLYVLNESLYKFIIPHSPKFPEDYSGPLVDKYLTLKFKEMEEQFKKNKNKNAASEKIDSEDEPDTMVQEETSTENKSEIEGRAIEDGGVIIQSAGSSGNVERLQEK</sequence>
<proteinExistence type="predicted"/>